<dbReference type="PANTHER" id="PTHR13128">
    <property type="entry name" value="VACUOLAR PROTEIN-SORTING-ASSOCIATED PROTEIN 36"/>
    <property type="match status" value="1"/>
</dbReference>
<dbReference type="InterPro" id="IPR021648">
    <property type="entry name" value="GLUE_dom"/>
</dbReference>
<gene>
    <name evidence="9" type="ORF">Poli38472_006227</name>
</gene>
<feature type="region of interest" description="Disordered" evidence="7">
    <location>
        <begin position="1"/>
        <end position="23"/>
    </location>
</feature>
<dbReference type="Pfam" id="PF04157">
    <property type="entry name" value="EAP30"/>
    <property type="match status" value="1"/>
</dbReference>
<dbReference type="PANTHER" id="PTHR13128:SF12">
    <property type="entry name" value="VACUOLAR PROTEIN-SORTING-ASSOCIATED PROTEIN 36"/>
    <property type="match status" value="1"/>
</dbReference>
<evidence type="ECO:0000256" key="2">
    <source>
        <dbReference type="ARBA" id="ARBA00022448"/>
    </source>
</evidence>
<dbReference type="GO" id="GO:0043328">
    <property type="term" value="P:protein transport to vacuole involved in ubiquitin-dependent protein catabolic process via the multivesicular body sorting pathway"/>
    <property type="evidence" value="ECO:0007669"/>
    <property type="project" value="UniProtKB-UniRule"/>
</dbReference>
<keyword evidence="2 6" id="KW-0813">Transport</keyword>
<comment type="caution">
    <text evidence="9">The sequence shown here is derived from an EMBL/GenBank/DDBJ whole genome shotgun (WGS) entry which is preliminary data.</text>
</comment>
<evidence type="ECO:0000256" key="3">
    <source>
        <dbReference type="ARBA" id="ARBA00022753"/>
    </source>
</evidence>
<accession>A0A8K1FPV7</accession>
<evidence type="ECO:0000313" key="10">
    <source>
        <dbReference type="Proteomes" id="UP000794436"/>
    </source>
</evidence>
<dbReference type="SUPFAM" id="SSF46785">
    <property type="entry name" value="Winged helix' DNA-binding domain"/>
    <property type="match status" value="1"/>
</dbReference>
<organism evidence="9 10">
    <name type="scientific">Pythium oligandrum</name>
    <name type="common">Mycoparasitic fungus</name>
    <dbReference type="NCBI Taxonomy" id="41045"/>
    <lineage>
        <taxon>Eukaryota</taxon>
        <taxon>Sar</taxon>
        <taxon>Stramenopiles</taxon>
        <taxon>Oomycota</taxon>
        <taxon>Peronosporomycetes</taxon>
        <taxon>Pythiales</taxon>
        <taxon>Pythiaceae</taxon>
        <taxon>Pythium</taxon>
    </lineage>
</organism>
<feature type="domain" description="GLUE N-terminal" evidence="8">
    <location>
        <begin position="38"/>
        <end position="168"/>
    </location>
</feature>
<name>A0A8K1FPV7_PYTOL</name>
<dbReference type="InterPro" id="IPR036388">
    <property type="entry name" value="WH-like_DNA-bd_sf"/>
</dbReference>
<sequence>MNRAVGVPQSMAATLAPRGEDDTPHSMDLSALDVMQALPLTSAGRPTLYNNEVEIYCEEQISLYDHSDKTRFQRGRCSITTHRLFYIDDSVKPPTALYLPLEWVVRITKEAGFLARSAKIRLDIRSSKPPIITTYLKLSFKDGGRDDFYNPLDAALNRRAWRDTQPSHLADRRLQKREFTAADAGIAGILRRQKEAQKETTDLAATAFSDLANLMEKARDMVGLIERYVDTMKVAEANASEEGGIAPATAKEEDLANLRSFMLEMGIISPVTRENSGSAYYEQLARQLAEFLDKCMPQNAGIMTLSDIYCMFNRARGVELVSPDDLYHAARQQKRLGLGYHLRKFDGGLLVLQADSHREDRVAERLETMAKKSSDGFISASDVTVELHTSLPLAWEYLKVAEGLGHLCRDETFEGTNYYPNLFAMLTIEEEG</sequence>
<dbReference type="GO" id="GO:0043130">
    <property type="term" value="F:ubiquitin binding"/>
    <property type="evidence" value="ECO:0007669"/>
    <property type="project" value="UniProtKB-UniRule"/>
</dbReference>
<dbReference type="GO" id="GO:0032266">
    <property type="term" value="F:phosphatidylinositol-3-phosphate binding"/>
    <property type="evidence" value="ECO:0007669"/>
    <property type="project" value="UniProtKB-UniRule"/>
</dbReference>
<dbReference type="InterPro" id="IPR040608">
    <property type="entry name" value="Snf8/Vps36"/>
</dbReference>
<keyword evidence="6" id="KW-0963">Cytoplasm</keyword>
<dbReference type="GO" id="GO:0000814">
    <property type="term" value="C:ESCRT II complex"/>
    <property type="evidence" value="ECO:0007669"/>
    <property type="project" value="UniProtKB-UniRule"/>
</dbReference>
<dbReference type="SUPFAM" id="SSF50729">
    <property type="entry name" value="PH domain-like"/>
    <property type="match status" value="1"/>
</dbReference>
<dbReference type="GO" id="GO:0031902">
    <property type="term" value="C:late endosome membrane"/>
    <property type="evidence" value="ECO:0007669"/>
    <property type="project" value="UniProtKB-UniRule"/>
</dbReference>
<evidence type="ECO:0000256" key="6">
    <source>
        <dbReference type="RuleBase" id="RU367095"/>
    </source>
</evidence>
<dbReference type="InterPro" id="IPR037855">
    <property type="entry name" value="Vps36"/>
</dbReference>
<dbReference type="InterPro" id="IPR036390">
    <property type="entry name" value="WH_DNA-bd_sf"/>
</dbReference>
<keyword evidence="3 6" id="KW-0967">Endosome</keyword>
<comment type="subcellular location">
    <subcellularLocation>
        <location evidence="6">Cytoplasm</location>
    </subcellularLocation>
    <subcellularLocation>
        <location evidence="6">Endosome</location>
    </subcellularLocation>
</comment>
<evidence type="ECO:0000259" key="8">
    <source>
        <dbReference type="PROSITE" id="PS51495"/>
    </source>
</evidence>
<evidence type="ECO:0000256" key="4">
    <source>
        <dbReference type="ARBA" id="ARBA00022927"/>
    </source>
</evidence>
<dbReference type="Proteomes" id="UP000794436">
    <property type="component" value="Unassembled WGS sequence"/>
</dbReference>
<dbReference type="PROSITE" id="PS51495">
    <property type="entry name" value="GLUE"/>
    <property type="match status" value="1"/>
</dbReference>
<evidence type="ECO:0000256" key="5">
    <source>
        <dbReference type="ARBA" id="ARBA00023054"/>
    </source>
</evidence>
<dbReference type="EMBL" id="SPLM01000002">
    <property type="protein sequence ID" value="TMW68759.1"/>
    <property type="molecule type" value="Genomic_DNA"/>
</dbReference>
<dbReference type="Pfam" id="PF11605">
    <property type="entry name" value="Vps36_ESCRT-II"/>
    <property type="match status" value="1"/>
</dbReference>
<comment type="similarity">
    <text evidence="1 6">Belongs to the VPS36 family.</text>
</comment>
<dbReference type="Gene3D" id="1.10.10.10">
    <property type="entry name" value="Winged helix-like DNA-binding domain superfamily/Winged helix DNA-binding domain"/>
    <property type="match status" value="2"/>
</dbReference>
<proteinExistence type="inferred from homology"/>
<dbReference type="AlphaFoldDB" id="A0A8K1FPV7"/>
<dbReference type="OrthoDB" id="271448at2759"/>
<evidence type="ECO:0000313" key="9">
    <source>
        <dbReference type="EMBL" id="TMW68759.1"/>
    </source>
</evidence>
<dbReference type="FunFam" id="1.10.10.10:FF:000165">
    <property type="entry name" value="Vacuolar protein sorting protein (Vps36)"/>
    <property type="match status" value="1"/>
</dbReference>
<evidence type="ECO:0000256" key="1">
    <source>
        <dbReference type="ARBA" id="ARBA00009697"/>
    </source>
</evidence>
<reference evidence="9" key="1">
    <citation type="submission" date="2019-03" db="EMBL/GenBank/DDBJ databases">
        <title>Long read genome sequence of the mycoparasitic Pythium oligandrum ATCC 38472 isolated from sugarbeet rhizosphere.</title>
        <authorList>
            <person name="Gaulin E."/>
        </authorList>
    </citation>
    <scope>NUCLEOTIDE SEQUENCE</scope>
    <source>
        <strain evidence="9">ATCC 38472_TT</strain>
    </source>
</reference>
<keyword evidence="4 6" id="KW-0653">Protein transport</keyword>
<dbReference type="Gene3D" id="2.30.29.30">
    <property type="entry name" value="Pleckstrin-homology domain (PH domain)/Phosphotyrosine-binding domain (PTB)"/>
    <property type="match status" value="1"/>
</dbReference>
<dbReference type="InterPro" id="IPR011993">
    <property type="entry name" value="PH-like_dom_sf"/>
</dbReference>
<protein>
    <recommendedName>
        <fullName evidence="6">Vacuolar protein-sorting-associated protein 36</fullName>
    </recommendedName>
    <alternativeName>
        <fullName evidence="6">ESCRT-II complex subunit VPS36</fullName>
    </alternativeName>
</protein>
<comment type="function">
    <text evidence="6">Component of the ESCRT-II complex (endosomal sorting complex required for transport II), which is required for multivesicular body (MVB) formation and sorting of endosomal cargo proteins into MVBs.</text>
</comment>
<evidence type="ECO:0000256" key="7">
    <source>
        <dbReference type="SAM" id="MobiDB-lite"/>
    </source>
</evidence>
<comment type="subunit">
    <text evidence="6">Component of the endosomal sorting complex required for transport II (ESCRT-II).</text>
</comment>
<dbReference type="Gene3D" id="6.10.140.260">
    <property type="match status" value="1"/>
</dbReference>
<keyword evidence="5" id="KW-0175">Coiled coil</keyword>
<keyword evidence="10" id="KW-1185">Reference proteome</keyword>